<keyword evidence="6" id="KW-0418">Kinase</keyword>
<evidence type="ECO:0000259" key="10">
    <source>
        <dbReference type="PROSITE" id="PS50081"/>
    </source>
</evidence>
<keyword evidence="8" id="KW-0472">Membrane</keyword>
<feature type="region of interest" description="Disordered" evidence="9">
    <location>
        <begin position="153"/>
        <end position="178"/>
    </location>
</feature>
<dbReference type="EMBL" id="JANIIK010000116">
    <property type="protein sequence ID" value="KAJ3587941.1"/>
    <property type="molecule type" value="Genomic_DNA"/>
</dbReference>
<evidence type="ECO:0000256" key="9">
    <source>
        <dbReference type="SAM" id="MobiDB-lite"/>
    </source>
</evidence>
<dbReference type="Gene3D" id="3.30.60.20">
    <property type="match status" value="1"/>
</dbReference>
<dbReference type="GO" id="GO:0005886">
    <property type="term" value="C:plasma membrane"/>
    <property type="evidence" value="ECO:0007669"/>
    <property type="project" value="UniProtKB-SubCell"/>
</dbReference>
<comment type="subcellular location">
    <subcellularLocation>
        <location evidence="2">Cell membrane</location>
    </subcellularLocation>
    <subcellularLocation>
        <location evidence="1">Endomembrane system</location>
        <topology evidence="1">Peripheral membrane protein</topology>
    </subcellularLocation>
</comment>
<dbReference type="AlphaFoldDB" id="A0A9Q0DHY2"/>
<dbReference type="InterPro" id="IPR002219">
    <property type="entry name" value="PKC_DAG/PE"/>
</dbReference>
<evidence type="ECO:0000256" key="3">
    <source>
        <dbReference type="ARBA" id="ARBA00022475"/>
    </source>
</evidence>
<dbReference type="GO" id="GO:0005856">
    <property type="term" value="C:cytoskeleton"/>
    <property type="evidence" value="ECO:0007669"/>
    <property type="project" value="TreeGrafter"/>
</dbReference>
<comment type="caution">
    <text evidence="11">The sequence shown here is derived from an EMBL/GenBank/DDBJ whole genome shotgun (WGS) entry which is preliminary data.</text>
</comment>
<dbReference type="InterPro" id="IPR046349">
    <property type="entry name" value="C1-like_sf"/>
</dbReference>
<keyword evidence="4" id="KW-0723">Serine/threonine-protein kinase</keyword>
<dbReference type="GO" id="GO:0046872">
    <property type="term" value="F:metal ion binding"/>
    <property type="evidence" value="ECO:0007669"/>
    <property type="project" value="UniProtKB-KW"/>
</dbReference>
<dbReference type="Proteomes" id="UP001148018">
    <property type="component" value="Unassembled WGS sequence"/>
</dbReference>
<dbReference type="GO" id="GO:0048598">
    <property type="term" value="P:embryonic morphogenesis"/>
    <property type="evidence" value="ECO:0007669"/>
    <property type="project" value="TreeGrafter"/>
</dbReference>
<organism evidence="11 12">
    <name type="scientific">Muraenolepis orangiensis</name>
    <name type="common">Patagonian moray cod</name>
    <dbReference type="NCBI Taxonomy" id="630683"/>
    <lineage>
        <taxon>Eukaryota</taxon>
        <taxon>Metazoa</taxon>
        <taxon>Chordata</taxon>
        <taxon>Craniata</taxon>
        <taxon>Vertebrata</taxon>
        <taxon>Euteleostomi</taxon>
        <taxon>Actinopterygii</taxon>
        <taxon>Neopterygii</taxon>
        <taxon>Teleostei</taxon>
        <taxon>Neoteleostei</taxon>
        <taxon>Acanthomorphata</taxon>
        <taxon>Zeiogadaria</taxon>
        <taxon>Gadariae</taxon>
        <taxon>Gadiformes</taxon>
        <taxon>Muraenolepidoidei</taxon>
        <taxon>Muraenolepididae</taxon>
        <taxon>Muraenolepis</taxon>
    </lineage>
</organism>
<dbReference type="SUPFAM" id="SSF57889">
    <property type="entry name" value="Cysteine-rich domain"/>
    <property type="match status" value="1"/>
</dbReference>
<dbReference type="GO" id="GO:1901888">
    <property type="term" value="P:regulation of cell junction assembly"/>
    <property type="evidence" value="ECO:0007669"/>
    <property type="project" value="TreeGrafter"/>
</dbReference>
<evidence type="ECO:0000256" key="7">
    <source>
        <dbReference type="ARBA" id="ARBA00022833"/>
    </source>
</evidence>
<dbReference type="PROSITE" id="PS50081">
    <property type="entry name" value="ZF_DAG_PE_2"/>
    <property type="match status" value="1"/>
</dbReference>
<dbReference type="OrthoDB" id="3638488at2759"/>
<dbReference type="PANTHER" id="PTHR22988:SF33">
    <property type="entry name" value="RHO-ASSOCIATED PROTEIN KINASE 1"/>
    <property type="match status" value="1"/>
</dbReference>
<accession>A0A9Q0DHY2</accession>
<gene>
    <name evidence="11" type="ORF">NHX12_011536</name>
</gene>
<evidence type="ECO:0000256" key="5">
    <source>
        <dbReference type="ARBA" id="ARBA00022723"/>
    </source>
</evidence>
<keyword evidence="5" id="KW-0479">Metal-binding</keyword>
<feature type="domain" description="Phorbol-ester/DAG-type" evidence="10">
    <location>
        <begin position="43"/>
        <end position="95"/>
    </location>
</feature>
<name>A0A9Q0DHY2_9TELE</name>
<reference evidence="11" key="1">
    <citation type="submission" date="2022-07" db="EMBL/GenBank/DDBJ databases">
        <title>Chromosome-level genome of Muraenolepis orangiensis.</title>
        <authorList>
            <person name="Kim J."/>
        </authorList>
    </citation>
    <scope>NUCLEOTIDE SEQUENCE</scope>
    <source>
        <strain evidence="11">KU_S4_2022</strain>
        <tissue evidence="11">Muscle</tissue>
    </source>
</reference>
<evidence type="ECO:0000256" key="8">
    <source>
        <dbReference type="ARBA" id="ARBA00023136"/>
    </source>
</evidence>
<dbReference type="SMART" id="SM00109">
    <property type="entry name" value="C1"/>
    <property type="match status" value="1"/>
</dbReference>
<evidence type="ECO:0000313" key="12">
    <source>
        <dbReference type="Proteomes" id="UP001148018"/>
    </source>
</evidence>
<keyword evidence="12" id="KW-1185">Reference proteome</keyword>
<evidence type="ECO:0000256" key="4">
    <source>
        <dbReference type="ARBA" id="ARBA00022527"/>
    </source>
</evidence>
<dbReference type="GO" id="GO:0010494">
    <property type="term" value="C:cytoplasmic stress granule"/>
    <property type="evidence" value="ECO:0007669"/>
    <property type="project" value="TreeGrafter"/>
</dbReference>
<evidence type="ECO:0000256" key="2">
    <source>
        <dbReference type="ARBA" id="ARBA00004236"/>
    </source>
</evidence>
<evidence type="ECO:0000256" key="6">
    <source>
        <dbReference type="ARBA" id="ARBA00022777"/>
    </source>
</evidence>
<keyword evidence="7" id="KW-0862">Zinc</keyword>
<dbReference type="GO" id="GO:0030866">
    <property type="term" value="P:cortical actin cytoskeleton organization"/>
    <property type="evidence" value="ECO:0007669"/>
    <property type="project" value="TreeGrafter"/>
</dbReference>
<dbReference type="GO" id="GO:0072518">
    <property type="term" value="F:Rho-dependent protein serine/threonine kinase activity"/>
    <property type="evidence" value="ECO:0007669"/>
    <property type="project" value="TreeGrafter"/>
</dbReference>
<dbReference type="InterPro" id="IPR050839">
    <property type="entry name" value="Rho-assoc_Ser/Thr_Kinase"/>
</dbReference>
<evidence type="ECO:0000256" key="1">
    <source>
        <dbReference type="ARBA" id="ARBA00004184"/>
    </source>
</evidence>
<feature type="compositionally biased region" description="Low complexity" evidence="9">
    <location>
        <begin position="162"/>
        <end position="178"/>
    </location>
</feature>
<sequence length="195" mass="22278">MVLDIDKLFHVRPVTQGDVYRAETEEIPRIFQGDKAGCLPHKGHEFIPTLYHFPSNCEACPKPLWHVFKPPQALECRRCHVKCHKDHLDKKEDVIALASHQYGGTKYFIVVFLLCFHLRISSLPPVNDDVTTARDMLLLALTQDEQKKWIGHLGKKIPKTPPSTFSRSSPRTVSTRSVANQSFRRNLKSVTGKPR</sequence>
<dbReference type="FunFam" id="3.30.60.20:FF:000036">
    <property type="entry name" value="Rho-associated protein kinase 1"/>
    <property type="match status" value="1"/>
</dbReference>
<keyword evidence="3" id="KW-1003">Cell membrane</keyword>
<dbReference type="GO" id="GO:0031032">
    <property type="term" value="P:actomyosin structure organization"/>
    <property type="evidence" value="ECO:0007669"/>
    <property type="project" value="TreeGrafter"/>
</dbReference>
<dbReference type="GO" id="GO:0007266">
    <property type="term" value="P:Rho protein signal transduction"/>
    <property type="evidence" value="ECO:0007669"/>
    <property type="project" value="TreeGrafter"/>
</dbReference>
<protein>
    <recommendedName>
        <fullName evidence="10">Phorbol-ester/DAG-type domain-containing protein</fullName>
    </recommendedName>
</protein>
<proteinExistence type="predicted"/>
<evidence type="ECO:0000313" key="11">
    <source>
        <dbReference type="EMBL" id="KAJ3587941.1"/>
    </source>
</evidence>
<keyword evidence="6" id="KW-0808">Transferase</keyword>
<dbReference type="GO" id="GO:0012505">
    <property type="term" value="C:endomembrane system"/>
    <property type="evidence" value="ECO:0007669"/>
    <property type="project" value="UniProtKB-SubCell"/>
</dbReference>
<dbReference type="GO" id="GO:0000281">
    <property type="term" value="P:mitotic cytokinesis"/>
    <property type="evidence" value="ECO:0007669"/>
    <property type="project" value="TreeGrafter"/>
</dbReference>
<dbReference type="PANTHER" id="PTHR22988">
    <property type="entry name" value="MYOTONIC DYSTROPHY S/T KINASE-RELATED"/>
    <property type="match status" value="1"/>
</dbReference>